<name>A0ABT5S4S8_9FLAO</name>
<accession>A0ABT5S4S8</accession>
<gene>
    <name evidence="2" type="ORF">N5A56_001065</name>
</gene>
<dbReference type="RefSeq" id="WP_265724174.1">
    <property type="nucleotide sequence ID" value="NZ_JAOSLC020000002.1"/>
</dbReference>
<dbReference type="PANTHER" id="PTHR37957:SF1">
    <property type="entry name" value="PHYTASE-LIKE DOMAIN-CONTAINING PROTEIN"/>
    <property type="match status" value="1"/>
</dbReference>
<evidence type="ECO:0000313" key="2">
    <source>
        <dbReference type="EMBL" id="MDD7913109.1"/>
    </source>
</evidence>
<protein>
    <submittedName>
        <fullName evidence="2">Esterase-like activity of phytase family protein</fullName>
    </submittedName>
</protein>
<evidence type="ECO:0000313" key="3">
    <source>
        <dbReference type="Proteomes" id="UP001151478"/>
    </source>
</evidence>
<comment type="caution">
    <text evidence="2">The sequence shown here is derived from an EMBL/GenBank/DDBJ whole genome shotgun (WGS) entry which is preliminary data.</text>
</comment>
<dbReference type="PANTHER" id="PTHR37957">
    <property type="entry name" value="BLR7070 PROTEIN"/>
    <property type="match status" value="1"/>
</dbReference>
<dbReference type="Pfam" id="PF13449">
    <property type="entry name" value="Phytase-like"/>
    <property type="match status" value="1"/>
</dbReference>
<evidence type="ECO:0000259" key="1">
    <source>
        <dbReference type="Pfam" id="PF13449"/>
    </source>
</evidence>
<dbReference type="InterPro" id="IPR027372">
    <property type="entry name" value="Phytase-like_dom"/>
</dbReference>
<reference evidence="2" key="1">
    <citation type="submission" date="2023-02" db="EMBL/GenBank/DDBJ databases">
        <title>Polaribacter ponticola sp. nov., isolated from seawater.</title>
        <authorList>
            <person name="Baek J.H."/>
            <person name="Kim J.M."/>
            <person name="Choi D.G."/>
            <person name="Jeon C.O."/>
        </authorList>
    </citation>
    <scope>NUCLEOTIDE SEQUENCE</scope>
    <source>
        <strain evidence="2">MSW5</strain>
    </source>
</reference>
<proteinExistence type="predicted"/>
<feature type="domain" description="Phytase-like" evidence="1">
    <location>
        <begin position="44"/>
        <end position="342"/>
    </location>
</feature>
<organism evidence="2 3">
    <name type="scientific">Polaribacter ponticola</name>
    <dbReference type="NCBI Taxonomy" id="2978475"/>
    <lineage>
        <taxon>Bacteria</taxon>
        <taxon>Pseudomonadati</taxon>
        <taxon>Bacteroidota</taxon>
        <taxon>Flavobacteriia</taxon>
        <taxon>Flavobacteriales</taxon>
        <taxon>Flavobacteriaceae</taxon>
    </lineage>
</organism>
<dbReference type="Proteomes" id="UP001151478">
    <property type="component" value="Unassembled WGS sequence"/>
</dbReference>
<dbReference type="EMBL" id="JAOSLC020000002">
    <property type="protein sequence ID" value="MDD7913109.1"/>
    <property type="molecule type" value="Genomic_DNA"/>
</dbReference>
<sequence>MKKIYFLLCIEILFLSCKHTNQTQLNFLDEYVLKDSIEFKNSIIGGLSGVDYVNNQYYFVVDDARNPRILSANIKIEANKIASIDFNNAIFLKDSTTTFYKDNALDLESVFIDEKTKEINLVSEGSVRKGKKPRVFKVDENGGFIKNIELPKSLSNLENIKHNAAFEASSKSINDDGFWAAFEAPLKSDGEDPTFTKKSSPIRITYFDNNYKKATKQFAYQLEHITKPAKGNINLNGVTAILEYKENHFFVIERTYQNGYGAYGNIVRIFEATIEKESTNIIEIEALKTTNFIPLKKRLLFNFNDVKNKLTEGIIDNIEGIIFGPVLPNGNKSLLLVSDDNFQIYGKQLNQFILLEIQTNK</sequence>
<keyword evidence="3" id="KW-1185">Reference proteome</keyword>